<reference evidence="2" key="2">
    <citation type="submission" date="2021-04" db="EMBL/GenBank/DDBJ databases">
        <authorList>
            <person name="Gilroy R."/>
        </authorList>
    </citation>
    <scope>NUCLEOTIDE SEQUENCE</scope>
    <source>
        <strain evidence="2">8470</strain>
    </source>
</reference>
<evidence type="ECO:0000313" key="2">
    <source>
        <dbReference type="EMBL" id="MBU3855701.1"/>
    </source>
</evidence>
<comment type="caution">
    <text evidence="2">The sequence shown here is derived from an EMBL/GenBank/DDBJ whole genome shotgun (WGS) entry which is preliminary data.</text>
</comment>
<sequence length="191" mass="20843">MMKKLLAFMAFSAMFVAGKAQAVSSFPYEPEFIGGTNLLSIAGTDTVAAPLEKSWGKIKSKAGASLYLTGIGSVKTRIHVDGVTSSCVAKPGCTYRLIVKAADNRQDPNSFIQLIRFEQKKKERRCEIGKINTFKGSSSGIEQLVDYQAKRYGESSYLLSIDPGPGEYGVLQSNPESKDEKALMVYCFTVE</sequence>
<accession>A0A948TLR1</accession>
<evidence type="ECO:0000256" key="1">
    <source>
        <dbReference type="SAM" id="SignalP"/>
    </source>
</evidence>
<organism evidence="2 3">
    <name type="scientific">Candidatus Phocaeicola excrementipullorum</name>
    <dbReference type="NCBI Taxonomy" id="2838731"/>
    <lineage>
        <taxon>Bacteria</taxon>
        <taxon>Pseudomonadati</taxon>
        <taxon>Bacteroidota</taxon>
        <taxon>Bacteroidia</taxon>
        <taxon>Bacteroidales</taxon>
        <taxon>Bacteroidaceae</taxon>
        <taxon>Phocaeicola</taxon>
    </lineage>
</organism>
<gene>
    <name evidence="2" type="ORF">H9928_03930</name>
</gene>
<proteinExistence type="predicted"/>
<name>A0A948TLR1_9BACT</name>
<feature type="signal peptide" evidence="1">
    <location>
        <begin position="1"/>
        <end position="22"/>
    </location>
</feature>
<reference evidence="2" key="1">
    <citation type="journal article" date="2021" name="PeerJ">
        <title>Extensive microbial diversity within the chicken gut microbiome revealed by metagenomics and culture.</title>
        <authorList>
            <person name="Gilroy R."/>
            <person name="Ravi A."/>
            <person name="Getino M."/>
            <person name="Pursley I."/>
            <person name="Horton D.L."/>
            <person name="Alikhan N.F."/>
            <person name="Baker D."/>
            <person name="Gharbi K."/>
            <person name="Hall N."/>
            <person name="Watson M."/>
            <person name="Adriaenssens E.M."/>
            <person name="Foster-Nyarko E."/>
            <person name="Jarju S."/>
            <person name="Secka A."/>
            <person name="Antonio M."/>
            <person name="Oren A."/>
            <person name="Chaudhuri R.R."/>
            <person name="La Ragione R."/>
            <person name="Hildebrand F."/>
            <person name="Pallen M.J."/>
        </authorList>
    </citation>
    <scope>NUCLEOTIDE SEQUENCE</scope>
    <source>
        <strain evidence="2">8470</strain>
    </source>
</reference>
<dbReference type="EMBL" id="JAHLFJ010000039">
    <property type="protein sequence ID" value="MBU3855701.1"/>
    <property type="molecule type" value="Genomic_DNA"/>
</dbReference>
<dbReference type="AlphaFoldDB" id="A0A948TLR1"/>
<evidence type="ECO:0000313" key="3">
    <source>
        <dbReference type="Proteomes" id="UP000784286"/>
    </source>
</evidence>
<dbReference type="Proteomes" id="UP000784286">
    <property type="component" value="Unassembled WGS sequence"/>
</dbReference>
<keyword evidence="1" id="KW-0732">Signal</keyword>
<feature type="chain" id="PRO_5037865884" evidence="1">
    <location>
        <begin position="23"/>
        <end position="191"/>
    </location>
</feature>
<protein>
    <submittedName>
        <fullName evidence="2">Uncharacterized protein</fullName>
    </submittedName>
</protein>